<keyword evidence="3" id="KW-1185">Reference proteome</keyword>
<dbReference type="AlphaFoldDB" id="A0A392RSE2"/>
<protein>
    <submittedName>
        <fullName evidence="2">Uncharacterized protein</fullName>
    </submittedName>
</protein>
<dbReference type="EMBL" id="LXQA010262749">
    <property type="protein sequence ID" value="MCI39024.1"/>
    <property type="molecule type" value="Genomic_DNA"/>
</dbReference>
<feature type="compositionally biased region" description="Basic and acidic residues" evidence="1">
    <location>
        <begin position="43"/>
        <end position="55"/>
    </location>
</feature>
<sequence>SLDELLAKAQSYIQYEEREVADAIRHSRPEDNHLLGSPLTKGETGRRMTGHESLGDHLANSRTTLLC</sequence>
<accession>A0A392RSE2</accession>
<name>A0A392RSE2_9FABA</name>
<feature type="region of interest" description="Disordered" evidence="1">
    <location>
        <begin position="26"/>
        <end position="67"/>
    </location>
</feature>
<dbReference type="Proteomes" id="UP000265520">
    <property type="component" value="Unassembled WGS sequence"/>
</dbReference>
<comment type="caution">
    <text evidence="2">The sequence shown here is derived from an EMBL/GenBank/DDBJ whole genome shotgun (WGS) entry which is preliminary data.</text>
</comment>
<organism evidence="2 3">
    <name type="scientific">Trifolium medium</name>
    <dbReference type="NCBI Taxonomy" id="97028"/>
    <lineage>
        <taxon>Eukaryota</taxon>
        <taxon>Viridiplantae</taxon>
        <taxon>Streptophyta</taxon>
        <taxon>Embryophyta</taxon>
        <taxon>Tracheophyta</taxon>
        <taxon>Spermatophyta</taxon>
        <taxon>Magnoliopsida</taxon>
        <taxon>eudicotyledons</taxon>
        <taxon>Gunneridae</taxon>
        <taxon>Pentapetalae</taxon>
        <taxon>rosids</taxon>
        <taxon>fabids</taxon>
        <taxon>Fabales</taxon>
        <taxon>Fabaceae</taxon>
        <taxon>Papilionoideae</taxon>
        <taxon>50 kb inversion clade</taxon>
        <taxon>NPAAA clade</taxon>
        <taxon>Hologalegina</taxon>
        <taxon>IRL clade</taxon>
        <taxon>Trifolieae</taxon>
        <taxon>Trifolium</taxon>
    </lineage>
</organism>
<evidence type="ECO:0000313" key="2">
    <source>
        <dbReference type="EMBL" id="MCI39024.1"/>
    </source>
</evidence>
<feature type="non-terminal residue" evidence="2">
    <location>
        <position position="1"/>
    </location>
</feature>
<proteinExistence type="predicted"/>
<reference evidence="2 3" key="1">
    <citation type="journal article" date="2018" name="Front. Plant Sci.">
        <title>Red Clover (Trifolium pratense) and Zigzag Clover (T. medium) - A Picture of Genomic Similarities and Differences.</title>
        <authorList>
            <person name="Dluhosova J."/>
            <person name="Istvanek J."/>
            <person name="Nedelnik J."/>
            <person name="Repkova J."/>
        </authorList>
    </citation>
    <scope>NUCLEOTIDE SEQUENCE [LARGE SCALE GENOMIC DNA]</scope>
    <source>
        <strain evidence="3">cv. 10/8</strain>
        <tissue evidence="2">Leaf</tissue>
    </source>
</reference>
<evidence type="ECO:0000256" key="1">
    <source>
        <dbReference type="SAM" id="MobiDB-lite"/>
    </source>
</evidence>
<evidence type="ECO:0000313" key="3">
    <source>
        <dbReference type="Proteomes" id="UP000265520"/>
    </source>
</evidence>